<feature type="transmembrane region" description="Helical" evidence="1">
    <location>
        <begin position="107"/>
        <end position="127"/>
    </location>
</feature>
<protein>
    <recommendedName>
        <fullName evidence="4">Integral membrane protein</fullName>
    </recommendedName>
</protein>
<evidence type="ECO:0000313" key="2">
    <source>
        <dbReference type="EMBL" id="MBS2552102.1"/>
    </source>
</evidence>
<organism evidence="2 3">
    <name type="scientific">Catenulispora pinistramenti</name>
    <dbReference type="NCBI Taxonomy" id="2705254"/>
    <lineage>
        <taxon>Bacteria</taxon>
        <taxon>Bacillati</taxon>
        <taxon>Actinomycetota</taxon>
        <taxon>Actinomycetes</taxon>
        <taxon>Catenulisporales</taxon>
        <taxon>Catenulisporaceae</taxon>
        <taxon>Catenulispora</taxon>
    </lineage>
</organism>
<dbReference type="RefSeq" id="WP_212017368.1">
    <property type="nucleotide sequence ID" value="NZ_JAAFYZ010000170.1"/>
</dbReference>
<comment type="caution">
    <text evidence="2">The sequence shown here is derived from an EMBL/GenBank/DDBJ whole genome shotgun (WGS) entry which is preliminary data.</text>
</comment>
<feature type="transmembrane region" description="Helical" evidence="1">
    <location>
        <begin position="68"/>
        <end position="87"/>
    </location>
</feature>
<accession>A0ABS5L194</accession>
<keyword evidence="3" id="KW-1185">Reference proteome</keyword>
<proteinExistence type="predicted"/>
<sequence>MTVITIVPRAVAAAGLAVDAYIHLHLAHRYDPIASSVISQGTLFRIEAGAAIVALVLVVLWRRRAGDAFAWLTAAAGLAAILFYRYANPGAIGPLPNMYEPIWYADKVWALIGQAAAIAALTPLIVWPRWTRAASKGEA</sequence>
<dbReference type="EMBL" id="JAAFYZ010000170">
    <property type="protein sequence ID" value="MBS2552102.1"/>
    <property type="molecule type" value="Genomic_DNA"/>
</dbReference>
<reference evidence="2 3" key="1">
    <citation type="submission" date="2020-02" db="EMBL/GenBank/DDBJ databases">
        <title>Acidophilic actinobacteria isolated from forest soil.</title>
        <authorList>
            <person name="Golinska P."/>
        </authorList>
    </citation>
    <scope>NUCLEOTIDE SEQUENCE [LARGE SCALE GENOMIC DNA]</scope>
    <source>
        <strain evidence="2 3">NL8</strain>
    </source>
</reference>
<dbReference type="Proteomes" id="UP000730482">
    <property type="component" value="Unassembled WGS sequence"/>
</dbReference>
<keyword evidence="1" id="KW-1133">Transmembrane helix</keyword>
<name>A0ABS5L194_9ACTN</name>
<evidence type="ECO:0000313" key="3">
    <source>
        <dbReference type="Proteomes" id="UP000730482"/>
    </source>
</evidence>
<feature type="transmembrane region" description="Helical" evidence="1">
    <location>
        <begin position="42"/>
        <end position="61"/>
    </location>
</feature>
<keyword evidence="1" id="KW-0472">Membrane</keyword>
<evidence type="ECO:0000256" key="1">
    <source>
        <dbReference type="SAM" id="Phobius"/>
    </source>
</evidence>
<evidence type="ECO:0008006" key="4">
    <source>
        <dbReference type="Google" id="ProtNLM"/>
    </source>
</evidence>
<gene>
    <name evidence="2" type="ORF">KGQ19_35095</name>
</gene>
<keyword evidence="1" id="KW-0812">Transmembrane</keyword>